<evidence type="ECO:0000313" key="2">
    <source>
        <dbReference type="EMBL" id="NGO66196.1"/>
    </source>
</evidence>
<dbReference type="EMBL" id="JAAKZH010000009">
    <property type="protein sequence ID" value="NGO66196.1"/>
    <property type="molecule type" value="Genomic_DNA"/>
</dbReference>
<dbReference type="PANTHER" id="PTHR23150:SF19">
    <property type="entry name" value="FORMYLGLYCINE-GENERATING ENZYME"/>
    <property type="match status" value="1"/>
</dbReference>
<protein>
    <submittedName>
        <fullName evidence="2">Formylglycine-generating enzyme family protein</fullName>
    </submittedName>
</protein>
<evidence type="ECO:0000313" key="3">
    <source>
        <dbReference type="Proteomes" id="UP000477849"/>
    </source>
</evidence>
<dbReference type="RefSeq" id="WP_164490836.1">
    <property type="nucleotide sequence ID" value="NZ_JAAKZH010000009.1"/>
</dbReference>
<dbReference type="GO" id="GO:0120147">
    <property type="term" value="F:formylglycine-generating oxidase activity"/>
    <property type="evidence" value="ECO:0007669"/>
    <property type="project" value="TreeGrafter"/>
</dbReference>
<dbReference type="PANTHER" id="PTHR23150">
    <property type="entry name" value="SULFATASE MODIFYING FACTOR 1, 2"/>
    <property type="match status" value="1"/>
</dbReference>
<dbReference type="AlphaFoldDB" id="A0A6M1SHG4"/>
<evidence type="ECO:0000259" key="1">
    <source>
        <dbReference type="Pfam" id="PF03781"/>
    </source>
</evidence>
<reference evidence="2 3" key="1">
    <citation type="submission" date="2020-02" db="EMBL/GenBank/DDBJ databases">
        <title>Genome sequence of the type strain CCBAU10050 of Rhizobium daejeonense.</title>
        <authorList>
            <person name="Gao J."/>
            <person name="Sun J."/>
        </authorList>
    </citation>
    <scope>NUCLEOTIDE SEQUENCE [LARGE SCALE GENOMIC DNA]</scope>
    <source>
        <strain evidence="2 3">CCBAU10050</strain>
    </source>
</reference>
<accession>A0A6M1SHG4</accession>
<sequence>MLSVHANRSVSALSLMLPGVLLLGLAGALALRTGIVPQPGVVSVASPETVLIEPRAFSYRQAGEFFKAGFAVDAPMLEREAAQALTITRYQISTAEYDRCVADGACPARESKMPSSSDMPATGVSYDDATGYAVWLSQHSDAVWSLPSDEQLAFAAGSKFPDDALGVDPDSKNPALRWLADYQREAARKASREPAPQPFGYFGENEYGLADFAGNVWEWTTTCNRRVNLGASGEVIDSVESCGIYIATGKHRAPLSAFVREPKGGGCSVGTPPDNVGFRLVRDERWIARLFFTFRQARL</sequence>
<name>A0A6M1SHG4_9HYPH</name>
<dbReference type="InterPro" id="IPR016187">
    <property type="entry name" value="CTDL_fold"/>
</dbReference>
<dbReference type="Gene3D" id="3.90.1580.10">
    <property type="entry name" value="paralog of FGE (formylglycine-generating enzyme)"/>
    <property type="match status" value="1"/>
</dbReference>
<dbReference type="InterPro" id="IPR005532">
    <property type="entry name" value="SUMF_dom"/>
</dbReference>
<feature type="domain" description="Sulfatase-modifying factor enzyme-like" evidence="1">
    <location>
        <begin position="47"/>
        <end position="282"/>
    </location>
</feature>
<dbReference type="InterPro" id="IPR051043">
    <property type="entry name" value="Sulfatase_Mod_Factor_Kinase"/>
</dbReference>
<comment type="caution">
    <text evidence="2">The sequence shown here is derived from an EMBL/GenBank/DDBJ whole genome shotgun (WGS) entry which is preliminary data.</text>
</comment>
<proteinExistence type="predicted"/>
<dbReference type="Proteomes" id="UP000477849">
    <property type="component" value="Unassembled WGS sequence"/>
</dbReference>
<gene>
    <name evidence="2" type="ORF">G6N76_21270</name>
</gene>
<keyword evidence="3" id="KW-1185">Reference proteome</keyword>
<dbReference type="SUPFAM" id="SSF56436">
    <property type="entry name" value="C-type lectin-like"/>
    <property type="match status" value="1"/>
</dbReference>
<dbReference type="InterPro" id="IPR042095">
    <property type="entry name" value="SUMF_sf"/>
</dbReference>
<organism evidence="2 3">
    <name type="scientific">Rhizobium daejeonense</name>
    <dbReference type="NCBI Taxonomy" id="240521"/>
    <lineage>
        <taxon>Bacteria</taxon>
        <taxon>Pseudomonadati</taxon>
        <taxon>Pseudomonadota</taxon>
        <taxon>Alphaproteobacteria</taxon>
        <taxon>Hyphomicrobiales</taxon>
        <taxon>Rhizobiaceae</taxon>
        <taxon>Rhizobium/Agrobacterium group</taxon>
        <taxon>Rhizobium</taxon>
    </lineage>
</organism>
<dbReference type="Pfam" id="PF03781">
    <property type="entry name" value="FGE-sulfatase"/>
    <property type="match status" value="1"/>
</dbReference>